<dbReference type="GO" id="GO:0003677">
    <property type="term" value="F:DNA binding"/>
    <property type="evidence" value="ECO:0007669"/>
    <property type="project" value="UniProtKB-KW"/>
</dbReference>
<sequence>MLAELRQKSQVTIPKEIITKLGLSEGDKLDIFEQDGSICIIPVAVYPKKYLEDLKEEISDVKAKIASGQQPVFDNVDALFEKLESD</sequence>
<reference evidence="2" key="1">
    <citation type="submission" date="2020-10" db="EMBL/GenBank/DDBJ databases">
        <authorList>
            <person name="Gilroy R."/>
        </authorList>
    </citation>
    <scope>NUCLEOTIDE SEQUENCE</scope>
    <source>
        <strain evidence="2">CHK190-19873</strain>
    </source>
</reference>
<dbReference type="Proteomes" id="UP000823935">
    <property type="component" value="Unassembled WGS sequence"/>
</dbReference>
<reference evidence="2" key="2">
    <citation type="journal article" date="2021" name="PeerJ">
        <title>Extensive microbial diversity within the chicken gut microbiome revealed by metagenomics and culture.</title>
        <authorList>
            <person name="Gilroy R."/>
            <person name="Ravi A."/>
            <person name="Getino M."/>
            <person name="Pursley I."/>
            <person name="Horton D.L."/>
            <person name="Alikhan N.F."/>
            <person name="Baker D."/>
            <person name="Gharbi K."/>
            <person name="Hall N."/>
            <person name="Watson M."/>
            <person name="Adriaenssens E.M."/>
            <person name="Foster-Nyarko E."/>
            <person name="Jarju S."/>
            <person name="Secka A."/>
            <person name="Antonio M."/>
            <person name="Oren A."/>
            <person name="Chaudhuri R.R."/>
            <person name="La Ragione R."/>
            <person name="Hildebrand F."/>
            <person name="Pallen M.J."/>
        </authorList>
    </citation>
    <scope>NUCLEOTIDE SEQUENCE</scope>
    <source>
        <strain evidence="2">CHK190-19873</strain>
    </source>
</reference>
<dbReference type="InterPro" id="IPR007159">
    <property type="entry name" value="SpoVT-AbrB_dom"/>
</dbReference>
<feature type="domain" description="SpoVT-AbrB" evidence="1">
    <location>
        <begin position="3"/>
        <end position="48"/>
    </location>
</feature>
<dbReference type="Gene3D" id="2.10.260.10">
    <property type="match status" value="1"/>
</dbReference>
<proteinExistence type="predicted"/>
<dbReference type="AlphaFoldDB" id="A0A9D1EWW9"/>
<dbReference type="SUPFAM" id="SSF89447">
    <property type="entry name" value="AbrB/MazE/MraZ-like"/>
    <property type="match status" value="1"/>
</dbReference>
<comment type="caution">
    <text evidence="2">The sequence shown here is derived from an EMBL/GenBank/DDBJ whole genome shotgun (WGS) entry which is preliminary data.</text>
</comment>
<evidence type="ECO:0000313" key="3">
    <source>
        <dbReference type="Proteomes" id="UP000823935"/>
    </source>
</evidence>
<dbReference type="InterPro" id="IPR037914">
    <property type="entry name" value="SpoVT-AbrB_sf"/>
</dbReference>
<dbReference type="NCBIfam" id="TIGR01439">
    <property type="entry name" value="lp_hng_hel_AbrB"/>
    <property type="match status" value="1"/>
</dbReference>
<name>A0A9D1EWW9_9FIRM</name>
<protein>
    <submittedName>
        <fullName evidence="2">AbrB/MazE/SpoVT family DNA-binding domain-containing protein</fullName>
    </submittedName>
</protein>
<dbReference type="Pfam" id="PF04014">
    <property type="entry name" value="MazE_antitoxin"/>
    <property type="match status" value="1"/>
</dbReference>
<dbReference type="EMBL" id="DVIQ01000113">
    <property type="protein sequence ID" value="HIS33141.1"/>
    <property type="molecule type" value="Genomic_DNA"/>
</dbReference>
<gene>
    <name evidence="2" type="ORF">IAB44_16595</name>
</gene>
<accession>A0A9D1EWW9</accession>
<evidence type="ECO:0000313" key="2">
    <source>
        <dbReference type="EMBL" id="HIS33141.1"/>
    </source>
</evidence>
<keyword evidence="2" id="KW-0238">DNA-binding</keyword>
<evidence type="ECO:0000259" key="1">
    <source>
        <dbReference type="SMART" id="SM00966"/>
    </source>
</evidence>
<dbReference type="SMART" id="SM00966">
    <property type="entry name" value="SpoVT_AbrB"/>
    <property type="match status" value="1"/>
</dbReference>
<organism evidence="2 3">
    <name type="scientific">Candidatus Limivivens intestinipullorum</name>
    <dbReference type="NCBI Taxonomy" id="2840858"/>
    <lineage>
        <taxon>Bacteria</taxon>
        <taxon>Bacillati</taxon>
        <taxon>Bacillota</taxon>
        <taxon>Clostridia</taxon>
        <taxon>Lachnospirales</taxon>
        <taxon>Lachnospiraceae</taxon>
        <taxon>Lachnospiraceae incertae sedis</taxon>
        <taxon>Candidatus Limivivens</taxon>
    </lineage>
</organism>